<gene>
    <name evidence="1" type="ORF">CVT25_000379</name>
</gene>
<accession>A0A409XEW5</accession>
<dbReference type="Proteomes" id="UP000283269">
    <property type="component" value="Unassembled WGS sequence"/>
</dbReference>
<dbReference type="InParanoid" id="A0A409XEW5"/>
<protein>
    <submittedName>
        <fullName evidence="1">Uncharacterized protein</fullName>
    </submittedName>
</protein>
<keyword evidence="2" id="KW-1185">Reference proteome</keyword>
<reference evidence="1 2" key="1">
    <citation type="journal article" date="2018" name="Evol. Lett.">
        <title>Horizontal gene cluster transfer increased hallucinogenic mushroom diversity.</title>
        <authorList>
            <person name="Reynolds H.T."/>
            <person name="Vijayakumar V."/>
            <person name="Gluck-Thaler E."/>
            <person name="Korotkin H.B."/>
            <person name="Matheny P.B."/>
            <person name="Slot J.C."/>
        </authorList>
    </citation>
    <scope>NUCLEOTIDE SEQUENCE [LARGE SCALE GENOMIC DNA]</scope>
    <source>
        <strain evidence="1 2">2631</strain>
    </source>
</reference>
<comment type="caution">
    <text evidence="1">The sequence shown here is derived from an EMBL/GenBank/DDBJ whole genome shotgun (WGS) entry which is preliminary data.</text>
</comment>
<organism evidence="1 2">
    <name type="scientific">Psilocybe cyanescens</name>
    <dbReference type="NCBI Taxonomy" id="93625"/>
    <lineage>
        <taxon>Eukaryota</taxon>
        <taxon>Fungi</taxon>
        <taxon>Dikarya</taxon>
        <taxon>Basidiomycota</taxon>
        <taxon>Agaricomycotina</taxon>
        <taxon>Agaricomycetes</taxon>
        <taxon>Agaricomycetidae</taxon>
        <taxon>Agaricales</taxon>
        <taxon>Agaricineae</taxon>
        <taxon>Strophariaceae</taxon>
        <taxon>Psilocybe</taxon>
    </lineage>
</organism>
<dbReference type="STRING" id="93625.A0A409XEW5"/>
<sequence length="92" mass="11024">MYSRWTDYGDAFDKYEYIQRLRIGIPFEGFDEGDPKTDPGSFLRADRRKCGFYLASRLHTLCQVGFEYRTEAGSCRYEDRWLDFDIQRPWDG</sequence>
<dbReference type="AlphaFoldDB" id="A0A409XEW5"/>
<dbReference type="EMBL" id="NHYD01001907">
    <property type="protein sequence ID" value="PPQ89312.1"/>
    <property type="molecule type" value="Genomic_DNA"/>
</dbReference>
<evidence type="ECO:0000313" key="1">
    <source>
        <dbReference type="EMBL" id="PPQ89312.1"/>
    </source>
</evidence>
<evidence type="ECO:0000313" key="2">
    <source>
        <dbReference type="Proteomes" id="UP000283269"/>
    </source>
</evidence>
<name>A0A409XEW5_PSICY</name>
<proteinExistence type="predicted"/>